<dbReference type="AlphaFoldDB" id="A0A1E1K7F5"/>
<evidence type="ECO:0000256" key="1">
    <source>
        <dbReference type="SAM" id="MobiDB-lite"/>
    </source>
</evidence>
<evidence type="ECO:0000313" key="2">
    <source>
        <dbReference type="EMBL" id="CZS92534.1"/>
    </source>
</evidence>
<feature type="compositionally biased region" description="Low complexity" evidence="1">
    <location>
        <begin position="13"/>
        <end position="42"/>
    </location>
</feature>
<keyword evidence="3" id="KW-1185">Reference proteome</keyword>
<accession>A0A1E1K7F5</accession>
<sequence length="248" mass="25490">MAGGAGRQRAGDSNGNGNSSNSNGQYQGGPPQQYQLYQPQGPVNSSTMPPSKPRSGGFDGPGENNRGQNRGPGVNQGPGGNQGPPPGYGHSNQGSQSGTPLGTPILSPRIPQLQMQSFPQGSPRGSPMLMQAGLSGTPGCNTPQGNQPNTPGRNNPQKGPAQQYMQQGPPQNVQPGSGNQPQGQRGPNPFGPGMGFDPARPAVPKEKVITNTRIELPPDAYKLNGSEVSPALSLICFVMLSSYLGCGA</sequence>
<comment type="caution">
    <text evidence="2">The sequence shown here is derived from an EMBL/GenBank/DDBJ whole genome shotgun (WGS) entry which is preliminary data.</text>
</comment>
<protein>
    <submittedName>
        <fullName evidence="2">Uncharacterized protein</fullName>
    </submittedName>
</protein>
<gene>
    <name evidence="2" type="ORF">RCO7_14247</name>
</gene>
<feature type="compositionally biased region" description="Low complexity" evidence="1">
    <location>
        <begin position="64"/>
        <end position="73"/>
    </location>
</feature>
<dbReference type="Proteomes" id="UP000178129">
    <property type="component" value="Unassembled WGS sequence"/>
</dbReference>
<dbReference type="STRING" id="914237.A0A1E1K7F5"/>
<feature type="compositionally biased region" description="Polar residues" evidence="1">
    <location>
        <begin position="90"/>
        <end position="100"/>
    </location>
</feature>
<dbReference type="InParanoid" id="A0A1E1K7F5"/>
<feature type="compositionally biased region" description="Polar residues" evidence="1">
    <location>
        <begin position="163"/>
        <end position="185"/>
    </location>
</feature>
<organism evidence="2 3">
    <name type="scientific">Rhynchosporium graminicola</name>
    <dbReference type="NCBI Taxonomy" id="2792576"/>
    <lineage>
        <taxon>Eukaryota</taxon>
        <taxon>Fungi</taxon>
        <taxon>Dikarya</taxon>
        <taxon>Ascomycota</taxon>
        <taxon>Pezizomycotina</taxon>
        <taxon>Leotiomycetes</taxon>
        <taxon>Helotiales</taxon>
        <taxon>Ploettnerulaceae</taxon>
        <taxon>Rhynchosporium</taxon>
    </lineage>
</organism>
<proteinExistence type="predicted"/>
<feature type="compositionally biased region" description="Polar residues" evidence="1">
    <location>
        <begin position="138"/>
        <end position="157"/>
    </location>
</feature>
<reference evidence="3" key="1">
    <citation type="submission" date="2016-03" db="EMBL/GenBank/DDBJ databases">
        <authorList>
            <person name="Ploux O."/>
        </authorList>
    </citation>
    <scope>NUCLEOTIDE SEQUENCE [LARGE SCALE GENOMIC DNA]</scope>
    <source>
        <strain evidence="3">UK7</strain>
    </source>
</reference>
<dbReference type="EMBL" id="FJUW01000006">
    <property type="protein sequence ID" value="CZS92534.1"/>
    <property type="molecule type" value="Genomic_DNA"/>
</dbReference>
<evidence type="ECO:0000313" key="3">
    <source>
        <dbReference type="Proteomes" id="UP000178129"/>
    </source>
</evidence>
<name>A0A1E1K7F5_9HELO</name>
<feature type="region of interest" description="Disordered" evidence="1">
    <location>
        <begin position="1"/>
        <end position="205"/>
    </location>
</feature>